<keyword evidence="1" id="KW-0677">Repeat</keyword>
<sequence length="329" mass="37417">MNKLLLQSQQCRRECDISHGSGSKLGGQFFLLACRMDPIAYAELLKESGNQVLKNGNFSLAIRKYDEAIQILLQVYQWGVPPRDLAVLLCNKSSAFYSLGKWNEAFLAAKECLQWDPTYVKGYYRAGYSLLRLLQPYEAAHMFFDGLRLLQSSQDQAQVPNFLVGVFTTMSSDSVVLQSFLPCFDHIFTTEFSAEVWKSAIEKLAKKGLWHSFLLLSAKKDRLPRNIHVPELSLKSLFEKYVFIGLYEKMEQVPKLVQWLISIGASVETIGPHPLHALMRLCIQAGENQLFRWLMDHKPEWKGRINQKDEAGCTVLHVAAAHSPGYPIK</sequence>
<evidence type="ECO:0000313" key="3">
    <source>
        <dbReference type="RefSeq" id="XP_020024561.1"/>
    </source>
</evidence>
<feature type="non-terminal residue" evidence="3">
    <location>
        <position position="329"/>
    </location>
</feature>
<protein>
    <submittedName>
        <fullName evidence="3">TPR and ankyrin repeat-containing protein 1-like</fullName>
    </submittedName>
</protein>
<dbReference type="RefSeq" id="XP_020024561.1">
    <property type="nucleotide sequence ID" value="XM_020168972.1"/>
</dbReference>
<organism evidence="3">
    <name type="scientific">Castor canadensis</name>
    <name type="common">American beaver</name>
    <dbReference type="NCBI Taxonomy" id="51338"/>
    <lineage>
        <taxon>Eukaryota</taxon>
        <taxon>Metazoa</taxon>
        <taxon>Chordata</taxon>
        <taxon>Craniata</taxon>
        <taxon>Vertebrata</taxon>
        <taxon>Euteleostomi</taxon>
        <taxon>Mammalia</taxon>
        <taxon>Eutheria</taxon>
        <taxon>Euarchontoglires</taxon>
        <taxon>Glires</taxon>
        <taxon>Rodentia</taxon>
        <taxon>Castorimorpha</taxon>
        <taxon>Castoridae</taxon>
        <taxon>Castor</taxon>
    </lineage>
</organism>
<dbReference type="AlphaFoldDB" id="A0A8B7UY03"/>
<dbReference type="OrthoDB" id="2423701at2759"/>
<dbReference type="SUPFAM" id="SSF48452">
    <property type="entry name" value="TPR-like"/>
    <property type="match status" value="1"/>
</dbReference>
<keyword evidence="2" id="KW-0802">TPR repeat</keyword>
<dbReference type="GO" id="GO:0051879">
    <property type="term" value="F:Hsp90 protein binding"/>
    <property type="evidence" value="ECO:0007669"/>
    <property type="project" value="TreeGrafter"/>
</dbReference>
<evidence type="ECO:0000256" key="1">
    <source>
        <dbReference type="ARBA" id="ARBA00022737"/>
    </source>
</evidence>
<dbReference type="InterPro" id="IPR036770">
    <property type="entry name" value="Ankyrin_rpt-contain_sf"/>
</dbReference>
<name>A0A8B7UY03_CASCN</name>
<reference evidence="3" key="1">
    <citation type="submission" date="2025-08" db="UniProtKB">
        <authorList>
            <consortium name="RefSeq"/>
        </authorList>
    </citation>
    <scope>IDENTIFICATION</scope>
    <source>
        <tissue evidence="3">Leukocyte</tissue>
    </source>
</reference>
<dbReference type="SUPFAM" id="SSF48403">
    <property type="entry name" value="Ankyrin repeat"/>
    <property type="match status" value="1"/>
</dbReference>
<evidence type="ECO:0000256" key="2">
    <source>
        <dbReference type="ARBA" id="ARBA00022803"/>
    </source>
</evidence>
<gene>
    <name evidence="3" type="primary">LOC109689893</name>
</gene>
<dbReference type="InterPro" id="IPR011990">
    <property type="entry name" value="TPR-like_helical_dom_sf"/>
</dbReference>
<dbReference type="Gene3D" id="1.25.40.20">
    <property type="entry name" value="Ankyrin repeat-containing domain"/>
    <property type="match status" value="1"/>
</dbReference>
<accession>A0A8B7UY03</accession>
<dbReference type="PANTHER" id="PTHR22904">
    <property type="entry name" value="TPR REPEAT CONTAINING PROTEIN"/>
    <property type="match status" value="1"/>
</dbReference>
<dbReference type="Gene3D" id="1.25.40.10">
    <property type="entry name" value="Tetratricopeptide repeat domain"/>
    <property type="match status" value="1"/>
</dbReference>
<proteinExistence type="predicted"/>
<dbReference type="PANTHER" id="PTHR22904:SF523">
    <property type="entry name" value="STRESS-INDUCED-PHOSPHOPROTEIN 1"/>
    <property type="match status" value="1"/>
</dbReference>
<dbReference type="KEGG" id="ccan:109689893"/>